<evidence type="ECO:0000313" key="2">
    <source>
        <dbReference type="EMBL" id="ABG92456.1"/>
    </source>
</evidence>
<gene>
    <name evidence="2" type="ordered locus">RHA1_ro00621</name>
</gene>
<proteinExistence type="predicted"/>
<evidence type="ECO:0000256" key="1">
    <source>
        <dbReference type="SAM" id="MobiDB-lite"/>
    </source>
</evidence>
<dbReference type="AlphaFoldDB" id="Q0SJ30"/>
<accession>Q0SJ30</accession>
<dbReference type="EMBL" id="CP000431">
    <property type="protein sequence ID" value="ABG92456.1"/>
    <property type="molecule type" value="Genomic_DNA"/>
</dbReference>
<name>Q0SJ30_RHOJR</name>
<dbReference type="Proteomes" id="UP000008710">
    <property type="component" value="Chromosome"/>
</dbReference>
<sequence>MPSAMRDNDVVESRSVTGTPPATPVRETTDSTATLATEITSMALTVVAQRARANPGARVREGPEALRRGQPGPTSLKPLREVADVMAVGVPRFNGKFATAKANPNRRMCIGTGQGSAFQRSCAPARYPRMRTDRGGDWSTASLARRSGRRHP</sequence>
<evidence type="ECO:0000313" key="3">
    <source>
        <dbReference type="Proteomes" id="UP000008710"/>
    </source>
</evidence>
<feature type="region of interest" description="Disordered" evidence="1">
    <location>
        <begin position="52"/>
        <end position="78"/>
    </location>
</feature>
<feature type="region of interest" description="Disordered" evidence="1">
    <location>
        <begin position="127"/>
        <end position="152"/>
    </location>
</feature>
<reference evidence="3" key="1">
    <citation type="journal article" date="2006" name="Proc. Natl. Acad. Sci. U.S.A.">
        <title>The complete genome of Rhodococcus sp. RHA1 provides insights into a catabolic powerhouse.</title>
        <authorList>
            <person name="McLeod M.P."/>
            <person name="Warren R.L."/>
            <person name="Hsiao W.W.L."/>
            <person name="Araki N."/>
            <person name="Myhre M."/>
            <person name="Fernandes C."/>
            <person name="Miyazawa D."/>
            <person name="Wong W."/>
            <person name="Lillquist A.L."/>
            <person name="Wang D."/>
            <person name="Dosanjh M."/>
            <person name="Hara H."/>
            <person name="Petrescu A."/>
            <person name="Morin R.D."/>
            <person name="Yang G."/>
            <person name="Stott J.M."/>
            <person name="Schein J.E."/>
            <person name="Shin H."/>
            <person name="Smailus D."/>
            <person name="Siddiqui A.S."/>
            <person name="Marra M.A."/>
            <person name="Jones S.J.M."/>
            <person name="Holt R."/>
            <person name="Brinkman F.S.L."/>
            <person name="Miyauchi K."/>
            <person name="Fukuda M."/>
            <person name="Davies J.E."/>
            <person name="Mohn W.W."/>
            <person name="Eltis L.D."/>
        </authorList>
    </citation>
    <scope>NUCLEOTIDE SEQUENCE [LARGE SCALE GENOMIC DNA]</scope>
    <source>
        <strain evidence="3">RHA1</strain>
    </source>
</reference>
<dbReference type="KEGG" id="rha:RHA1_ro00621"/>
<feature type="compositionally biased region" description="Basic and acidic residues" evidence="1">
    <location>
        <begin position="58"/>
        <end position="67"/>
    </location>
</feature>
<dbReference type="HOGENOM" id="CLU_1720926_0_0_11"/>
<protein>
    <submittedName>
        <fullName evidence="2">Uncharacterized protein</fullName>
    </submittedName>
</protein>
<organism evidence="2 3">
    <name type="scientific">Rhodococcus jostii (strain RHA1)</name>
    <dbReference type="NCBI Taxonomy" id="101510"/>
    <lineage>
        <taxon>Bacteria</taxon>
        <taxon>Bacillati</taxon>
        <taxon>Actinomycetota</taxon>
        <taxon>Actinomycetes</taxon>
        <taxon>Mycobacteriales</taxon>
        <taxon>Nocardiaceae</taxon>
        <taxon>Rhodococcus</taxon>
    </lineage>
</organism>
<feature type="compositionally biased region" description="Basic and acidic residues" evidence="1">
    <location>
        <begin position="1"/>
        <end position="12"/>
    </location>
</feature>
<feature type="region of interest" description="Disordered" evidence="1">
    <location>
        <begin position="1"/>
        <end position="31"/>
    </location>
</feature>